<sequence length="1372" mass="152523">MRKTIEIVRSVVSVVLLLIACIKAQAQTYPVQVNTQILAPYSPYLTDYTAVGAQRLIVNFTLNDPTLTEYRGKLRITIEGVGITIRTKQSFIPQRPLVLPGGSVPLMLYGEDLEEYFNPGNLDFAGLSKNQYEKGAKLPEGVYRFTIEVLDYNRNTVVSNKGTAIAWIILNDPPLLNLPRNETKAAILDPTNIAFTWTPRHTGSPNSAFTTEYIFKLVEIWPASRNPYDAFLSQQPLYEITTSSTQIVYGPAEPALIPGRKYAWQVQAKDTEDRDLFKNNGKSEVYVFQFGDQLGIPENLALQKANPSSLVVRWEQPTAGTDAVSYRVRYRPHNSRSHDEWYSELTSDQWKSIPQLQPNTEYEVQVRAEQSTQVSDYGPVKIFKTAIAGANDFVCKSDVSPPAVPVNAIPATQLGINDTLYAAGYEVLVREITANEGGTYTGSGMMIVPWFQSAKVRMTFKNIRVNEQHWLTAGEIKSVWNADSKFLVKSEKKVDSTNVPLNGELPVNIVATETLIEITGAAIATVTKDDEGNIEVYTTDGEKKVLPKGKSYSIADEVGNGYVVDEKGNITKTTADEARAAAGRGDRNYTIALTFNKGNGKYGFDEKKYEALSSYYQQVEGGHYIPWKAVTASQPDAVAATLEGTDIDADKVRFEINGSKVPAINSGSNYTLSVRGGAEGMVEELLALYTPSDTAKDNVLGKLNLVSYDQLTRNLVIVPVNGATIPGGLSSNILSQKLTEIYGQAVATWDVKIEPSIKVSLDDTFDDGESGLLTNYTGDMKKVIKAYGNLLDKTYYIFLVPKPKSGGSALGYMPRSKQAGFIFTDNLNSTTAITTIAHEVGHGAFNLKHTFSEFPSLSKSSTDNLMDYSSGQTLYKYQWDNIHNPQKVIGLFENDDESEMVLPCLGIFDDCDDVLAIINGIKSRVTNNAKLPVFKPDQAKNRKSLYDAYYLTVGDTDFNHILISNEILADTLLDPKIYYDFNSTNEDHECQAGFMLKANEKSLFKILIGSEKDSLSTFAKVEKLRKYIFGDLKPTGAKNEQITNAACSSGFCCTKCSRDLAMTQERLQLIFPNSTMISQNGAEFADIFNTALQIGKFNTCDRQAKLFAQIQHESIGFKARVEGQNSNGVDRDWPIDFILTYFNKSAGAKNHFFNQNFWDKTVYKSIITSNYYEKVDTLGTHKSEKSTDYYGKYNGKDQAQYHVKIPAGFKSDSTGKYKKYIVPVNQKVQYRKNMFIKAYDGANGNIKIAEDANTTDGWTYRGRGAIQLTGRSNYQRNQQEIAKKFNKVVDLLNQPELVATDNEVMVYSAIAFILQNVSNINNFDTMSIDQVSALVNTGSSGSPIENVNGGADRRERYKTLIENSNLFKCHDE</sequence>
<evidence type="ECO:0000256" key="2">
    <source>
        <dbReference type="SAM" id="SignalP"/>
    </source>
</evidence>
<dbReference type="InterPro" id="IPR003961">
    <property type="entry name" value="FN3_dom"/>
</dbReference>
<evidence type="ECO:0000256" key="1">
    <source>
        <dbReference type="ARBA" id="ARBA00022737"/>
    </source>
</evidence>
<dbReference type="CDD" id="cd00063">
    <property type="entry name" value="FN3"/>
    <property type="match status" value="1"/>
</dbReference>
<feature type="signal peptide" evidence="2">
    <location>
        <begin position="1"/>
        <end position="26"/>
    </location>
</feature>
<name>A0ABW3JZ70_9BACT</name>
<evidence type="ECO:0000259" key="3">
    <source>
        <dbReference type="PROSITE" id="PS50853"/>
    </source>
</evidence>
<organism evidence="4 5">
    <name type="scientific">Ohtaekwangia kribbensis</name>
    <dbReference type="NCBI Taxonomy" id="688913"/>
    <lineage>
        <taxon>Bacteria</taxon>
        <taxon>Pseudomonadati</taxon>
        <taxon>Bacteroidota</taxon>
        <taxon>Cytophagia</taxon>
        <taxon>Cytophagales</taxon>
        <taxon>Fulvivirgaceae</taxon>
        <taxon>Ohtaekwangia</taxon>
    </lineage>
</organism>
<keyword evidence="1" id="KW-0677">Repeat</keyword>
<comment type="caution">
    <text evidence="4">The sequence shown here is derived from an EMBL/GenBank/DDBJ whole genome shotgun (WGS) entry which is preliminary data.</text>
</comment>
<evidence type="ECO:0000313" key="4">
    <source>
        <dbReference type="EMBL" id="MFD0998236.1"/>
    </source>
</evidence>
<dbReference type="InterPro" id="IPR023346">
    <property type="entry name" value="Lysozyme-like_dom_sf"/>
</dbReference>
<dbReference type="InterPro" id="IPR000726">
    <property type="entry name" value="Glyco_hydro_19_cat"/>
</dbReference>
<reference evidence="5" key="1">
    <citation type="journal article" date="2019" name="Int. J. Syst. Evol. Microbiol.">
        <title>The Global Catalogue of Microorganisms (GCM) 10K type strain sequencing project: providing services to taxonomists for standard genome sequencing and annotation.</title>
        <authorList>
            <consortium name="The Broad Institute Genomics Platform"/>
            <consortium name="The Broad Institute Genome Sequencing Center for Infectious Disease"/>
            <person name="Wu L."/>
            <person name="Ma J."/>
        </authorList>
    </citation>
    <scope>NUCLEOTIDE SEQUENCE [LARGE SCALE GENOMIC DNA]</scope>
    <source>
        <strain evidence="5">CCUG 58938</strain>
    </source>
</reference>
<dbReference type="SUPFAM" id="SSF53955">
    <property type="entry name" value="Lysozyme-like"/>
    <property type="match status" value="1"/>
</dbReference>
<dbReference type="Gene3D" id="2.60.40.10">
    <property type="entry name" value="Immunoglobulins"/>
    <property type="match status" value="1"/>
</dbReference>
<dbReference type="SMART" id="SM00060">
    <property type="entry name" value="FN3"/>
    <property type="match status" value="2"/>
</dbReference>
<dbReference type="InterPro" id="IPR050991">
    <property type="entry name" value="ECM_Regulatory_Proteins"/>
</dbReference>
<dbReference type="PROSITE" id="PS51257">
    <property type="entry name" value="PROKAR_LIPOPROTEIN"/>
    <property type="match status" value="1"/>
</dbReference>
<dbReference type="Gene3D" id="1.10.530.10">
    <property type="match status" value="1"/>
</dbReference>
<proteinExistence type="predicted"/>
<dbReference type="Proteomes" id="UP001597112">
    <property type="component" value="Unassembled WGS sequence"/>
</dbReference>
<dbReference type="PANTHER" id="PTHR46708:SF11">
    <property type="entry name" value="RECEPTOR-TYPE TYROSINE-PROTEIN PHOSPHATASE ETA-LIKE"/>
    <property type="match status" value="1"/>
</dbReference>
<feature type="domain" description="Fibronectin type-III" evidence="3">
    <location>
        <begin position="296"/>
        <end position="388"/>
    </location>
</feature>
<dbReference type="InterPro" id="IPR013783">
    <property type="entry name" value="Ig-like_fold"/>
</dbReference>
<protein>
    <submittedName>
        <fullName evidence="4">Fibronectin type III domain-containing protein</fullName>
    </submittedName>
</protein>
<dbReference type="RefSeq" id="WP_377574593.1">
    <property type="nucleotide sequence ID" value="NZ_JBHTKA010000001.1"/>
</dbReference>
<dbReference type="PANTHER" id="PTHR46708">
    <property type="entry name" value="TENASCIN"/>
    <property type="match status" value="1"/>
</dbReference>
<accession>A0ABW3JZ70</accession>
<gene>
    <name evidence="4" type="ORF">ACFQ21_02920</name>
</gene>
<feature type="chain" id="PRO_5045850956" evidence="2">
    <location>
        <begin position="27"/>
        <end position="1372"/>
    </location>
</feature>
<keyword evidence="2" id="KW-0732">Signal</keyword>
<dbReference type="Pfam" id="PF00041">
    <property type="entry name" value="fn3"/>
    <property type="match status" value="1"/>
</dbReference>
<dbReference type="SUPFAM" id="SSF49265">
    <property type="entry name" value="Fibronectin type III"/>
    <property type="match status" value="1"/>
</dbReference>
<dbReference type="EMBL" id="JBHTKA010000001">
    <property type="protein sequence ID" value="MFD0998236.1"/>
    <property type="molecule type" value="Genomic_DNA"/>
</dbReference>
<dbReference type="PROSITE" id="PS50853">
    <property type="entry name" value="FN3"/>
    <property type="match status" value="1"/>
</dbReference>
<dbReference type="Pfam" id="PF00182">
    <property type="entry name" value="Glyco_hydro_19"/>
    <property type="match status" value="1"/>
</dbReference>
<dbReference type="InterPro" id="IPR036116">
    <property type="entry name" value="FN3_sf"/>
</dbReference>
<keyword evidence="5" id="KW-1185">Reference proteome</keyword>
<evidence type="ECO:0000313" key="5">
    <source>
        <dbReference type="Proteomes" id="UP001597112"/>
    </source>
</evidence>